<sequence length="65" mass="7173">MKVHVNAKLCQGHNRCLMFDTDVFEVDELSYAHVRGDGSVPPGEEESVRLAVVNCPEQAITVSDE</sequence>
<dbReference type="PANTHER" id="PTHR36923:SF3">
    <property type="entry name" value="FERREDOXIN"/>
    <property type="match status" value="1"/>
</dbReference>
<dbReference type="PANTHER" id="PTHR36923">
    <property type="entry name" value="FERREDOXIN"/>
    <property type="match status" value="1"/>
</dbReference>
<dbReference type="EMBL" id="MIHC01000039">
    <property type="protein sequence ID" value="ODR03900.1"/>
    <property type="molecule type" value="Genomic_DNA"/>
</dbReference>
<reference evidence="9" key="1">
    <citation type="submission" date="2016-09" db="EMBL/GenBank/DDBJ databases">
        <authorList>
            <person name="Greninger A.L."/>
            <person name="Jerome K.R."/>
            <person name="Mcnair B."/>
            <person name="Wallis C."/>
            <person name="Fang F."/>
        </authorList>
    </citation>
    <scope>NUCLEOTIDE SEQUENCE [LARGE SCALE GENOMIC DNA]</scope>
    <source>
        <strain evidence="9">BC1_M4</strain>
    </source>
</reference>
<dbReference type="Proteomes" id="UP000094224">
    <property type="component" value="Unassembled WGS sequence"/>
</dbReference>
<evidence type="ECO:0000256" key="6">
    <source>
        <dbReference type="ARBA" id="ARBA00023014"/>
    </source>
</evidence>
<evidence type="ECO:0000256" key="1">
    <source>
        <dbReference type="ARBA" id="ARBA00001927"/>
    </source>
</evidence>
<organism evidence="8 9">
    <name type="scientific">Mycobacterium sherrisii</name>
    <dbReference type="NCBI Taxonomy" id="243061"/>
    <lineage>
        <taxon>Bacteria</taxon>
        <taxon>Bacillati</taxon>
        <taxon>Actinomycetota</taxon>
        <taxon>Actinomycetes</taxon>
        <taxon>Mycobacteriales</taxon>
        <taxon>Mycobacteriaceae</taxon>
        <taxon>Mycobacterium</taxon>
        <taxon>Mycobacterium simiae complex</taxon>
    </lineage>
</organism>
<keyword evidence="9" id="KW-1185">Reference proteome</keyword>
<evidence type="ECO:0000313" key="9">
    <source>
        <dbReference type="Proteomes" id="UP000094224"/>
    </source>
</evidence>
<gene>
    <name evidence="8" type="ORF">BHQ21_19780</name>
</gene>
<dbReference type="STRING" id="243061.AWC25_16615"/>
<dbReference type="Pfam" id="PF13459">
    <property type="entry name" value="Fer4_15"/>
    <property type="match status" value="1"/>
</dbReference>
<evidence type="ECO:0000256" key="2">
    <source>
        <dbReference type="ARBA" id="ARBA00022448"/>
    </source>
</evidence>
<comment type="caution">
    <text evidence="8">The sequence shown here is derived from an EMBL/GenBank/DDBJ whole genome shotgun (WGS) entry which is preliminary data.</text>
</comment>
<name>A0A1E3SP31_9MYCO</name>
<keyword evidence="5" id="KW-0408">Iron</keyword>
<keyword evidence="7" id="KW-0003">3Fe-4S</keyword>
<keyword evidence="6" id="KW-0411">Iron-sulfur</keyword>
<evidence type="ECO:0000256" key="5">
    <source>
        <dbReference type="ARBA" id="ARBA00023004"/>
    </source>
</evidence>
<accession>A0A1E3SP31</accession>
<proteinExistence type="predicted"/>
<keyword evidence="2" id="KW-0813">Transport</keyword>
<dbReference type="GO" id="GO:0046872">
    <property type="term" value="F:metal ion binding"/>
    <property type="evidence" value="ECO:0007669"/>
    <property type="project" value="UniProtKB-KW"/>
</dbReference>
<keyword evidence="4" id="KW-0249">Electron transport</keyword>
<dbReference type="OrthoDB" id="3215519at2"/>
<comment type="cofactor">
    <cofactor evidence="1">
        <name>[3Fe-4S] cluster</name>
        <dbReference type="ChEBI" id="CHEBI:21137"/>
    </cofactor>
</comment>
<evidence type="ECO:0000256" key="7">
    <source>
        <dbReference type="ARBA" id="ARBA00023291"/>
    </source>
</evidence>
<dbReference type="InterPro" id="IPR051269">
    <property type="entry name" value="Fe-S_cluster_ET"/>
</dbReference>
<dbReference type="RefSeq" id="WP_069402023.1">
    <property type="nucleotide sequence ID" value="NZ_JACKTB010000106.1"/>
</dbReference>
<dbReference type="AlphaFoldDB" id="A0A1E3SP31"/>
<keyword evidence="3" id="KW-0479">Metal-binding</keyword>
<protein>
    <submittedName>
        <fullName evidence="8">Ferredoxin</fullName>
    </submittedName>
</protein>
<dbReference type="Gene3D" id="3.30.70.20">
    <property type="match status" value="1"/>
</dbReference>
<evidence type="ECO:0000256" key="4">
    <source>
        <dbReference type="ARBA" id="ARBA00022982"/>
    </source>
</evidence>
<dbReference type="GO" id="GO:0051538">
    <property type="term" value="F:3 iron, 4 sulfur cluster binding"/>
    <property type="evidence" value="ECO:0007669"/>
    <property type="project" value="UniProtKB-KW"/>
</dbReference>
<evidence type="ECO:0000313" key="8">
    <source>
        <dbReference type="EMBL" id="ODR03900.1"/>
    </source>
</evidence>
<evidence type="ECO:0000256" key="3">
    <source>
        <dbReference type="ARBA" id="ARBA00022723"/>
    </source>
</evidence>
<dbReference type="SUPFAM" id="SSF54862">
    <property type="entry name" value="4Fe-4S ferredoxins"/>
    <property type="match status" value="1"/>
</dbReference>